<gene>
    <name evidence="3" type="ORF">E6C50_05860</name>
</gene>
<reference evidence="3 4" key="1">
    <citation type="submission" date="2019-04" db="EMBL/GenBank/DDBJ databases">
        <title>Flavobacterium sp. nov. isolated from construction timber.</title>
        <authorList>
            <person name="Lin S.-Y."/>
            <person name="Chang C.-T."/>
            <person name="Young C.-C."/>
        </authorList>
    </citation>
    <scope>NUCLEOTIDE SEQUENCE [LARGE SCALE GENOMIC DNA]</scope>
    <source>
        <strain evidence="3 4">CC-CTC003</strain>
    </source>
</reference>
<dbReference type="GO" id="GO:0005975">
    <property type="term" value="P:carbohydrate metabolic process"/>
    <property type="evidence" value="ECO:0007669"/>
    <property type="project" value="UniProtKB-ARBA"/>
</dbReference>
<dbReference type="InterPro" id="IPR013320">
    <property type="entry name" value="ConA-like_dom_sf"/>
</dbReference>
<dbReference type="RefSeq" id="WP_136402279.1">
    <property type="nucleotide sequence ID" value="NZ_SSNZ01000002.1"/>
</dbReference>
<accession>A0A4S3ZZ88</accession>
<evidence type="ECO:0000259" key="1">
    <source>
        <dbReference type="Pfam" id="PF19081"/>
    </source>
</evidence>
<comment type="caution">
    <text evidence="3">The sequence shown here is derived from an EMBL/GenBank/DDBJ whole genome shotgun (WGS) entry which is preliminary data.</text>
</comment>
<proteinExistence type="predicted"/>
<organism evidence="3 4">
    <name type="scientific">Flavobacterium supellecticarium</name>
    <dbReference type="NCBI Taxonomy" id="2565924"/>
    <lineage>
        <taxon>Bacteria</taxon>
        <taxon>Pseudomonadati</taxon>
        <taxon>Bacteroidota</taxon>
        <taxon>Flavobacteriia</taxon>
        <taxon>Flavobacteriales</taxon>
        <taxon>Flavobacteriaceae</taxon>
        <taxon>Flavobacterium</taxon>
    </lineage>
</organism>
<dbReference type="Pfam" id="PF19081">
    <property type="entry name" value="Ig_7"/>
    <property type="match status" value="1"/>
</dbReference>
<dbReference type="OrthoDB" id="1652165at2"/>
<dbReference type="SUPFAM" id="SSF49899">
    <property type="entry name" value="Concanavalin A-like lectins/glucanases"/>
    <property type="match status" value="1"/>
</dbReference>
<sequence length="1326" mass="144320">MLLFYAITGLSLCFHTGHSQVRYYNFSERISAYSSISGTTAIAAPWDNASAIDLPIGFTFNYDGTNYTTFSVLSNGFITFGTTVPNDALGYNPISVNGVGFSGAISALTMDIRDNGSPITYTTTGSSPFRTLIIQWANVRRIGQSGNFNFQIQLKESSNLIQIVYGSCSPNGSTPLYAEVGLRGASNSDYNNRIQNTNAVWYGSTNSGTSNTDTCITQDNSYPNNGLTYTWYPPDYTTASCNPSSDFSTYYISSFRITGSIVEASNNSGFTSGGYANYTGRTPAQQIPGSDINISIAVASGPVPFPTQYIKAWVDWNKNGDFTDTGDTVFSSSAAVNSTTFGFVIPAGTNPGNYRLRIRASLFSNPSPCGNQINGETEDYIIKVIPDCPAKITNAPTVTICGAGPVTLSVTGSPSASSYAWYTTETGGSPIPDATTATYTTPVLSTTTTYYVTALNGNCESLTRTPIIAQIKPVPNITISPTTLEICGDKDFLQISAAGSTEIVELLNEDFEGSGLGSFIKSGNGNSVTEWQQKTSVYTTVTTAWKPAINSGGIGNKFAFTTSDVVGNGKNLIMTTSNSFSTIDFIDLTLTFRHYFSFYDGGETANIDISTDNGASWTTVRTFSSNQGYPSKFTAVSIPLNGYINVANLKIRFRYAANYSDGWAIDDIVLFGTRPLTSNFTWTGAIINAFIDPNGTIPYISQPTNVVYIKPTDSQLEVNSWSFTANVALTNGCTASQFLTVNNKSKVWQGYTGNWNDPYNWLPLGTPTAANCVIIKPAGSYSTITGTNFEAQSKSVTIKPNGHLEIPDGNSIRVVNTINVESDGIFNVGNNSGIIQEDDVPNSGIVTIRRITQPMSRYDYTYWNSPVTLNSGYTLAMLSPNTLSDKYMRWQPTINGGNGNWITLNPATPMDPTMGYIVRAPQTFDPNPANKINYIATFSGTPNNGDILIPIAVGTDANVGGNVTANDDQWNLIGNPYPSAIDVLSFLNDLDNSSLLDGTIYLWTHNSPTSEANPNPFYGSFTYNYTEADYATVNRFGATATATTGGPYPSRFIASCQSFFVKGLANGNVKFANYMRVSSRNDNFMKVAHHPQTTLKSQPQDAPAPTEHRIWLNLANESGAFSQILVGYHSDASIAFDRGLDGELFGGNHVTFYSTIPDKHLTIQARPLPFNDQDQIPLGYRATAHDIYQIGIDHVDGIFNTHKIYLEDKLLDSIHDLRITPYTFISEAGVYNNRFVLRFNSNSLNTSEFSQESIIKIIRGEELTISSANKKIKDIVIYDLIGRKIGQYYNVSANEVVLKNTKKTFGILLLKITLDDNSILHRKIIF</sequence>
<dbReference type="EMBL" id="SSNZ01000002">
    <property type="protein sequence ID" value="THF51293.1"/>
    <property type="molecule type" value="Genomic_DNA"/>
</dbReference>
<dbReference type="InterPro" id="IPR044023">
    <property type="entry name" value="Ig_7"/>
</dbReference>
<name>A0A4S3ZZ88_9FLAO</name>
<evidence type="ECO:0000259" key="2">
    <source>
        <dbReference type="Pfam" id="PF20009"/>
    </source>
</evidence>
<dbReference type="Pfam" id="PF20009">
    <property type="entry name" value="GEVED"/>
    <property type="match status" value="1"/>
</dbReference>
<protein>
    <submittedName>
        <fullName evidence="3">Uncharacterized protein</fullName>
    </submittedName>
</protein>
<feature type="domain" description="Ig-like" evidence="1">
    <location>
        <begin position="390"/>
        <end position="473"/>
    </location>
</feature>
<dbReference type="Proteomes" id="UP000307507">
    <property type="component" value="Unassembled WGS sequence"/>
</dbReference>
<keyword evidence="4" id="KW-1185">Reference proteome</keyword>
<evidence type="ECO:0000313" key="4">
    <source>
        <dbReference type="Proteomes" id="UP000307507"/>
    </source>
</evidence>
<dbReference type="InterPro" id="IPR045474">
    <property type="entry name" value="GEVED"/>
</dbReference>
<feature type="domain" description="GEVED" evidence="2">
    <location>
        <begin position="309"/>
        <end position="382"/>
    </location>
</feature>
<dbReference type="GO" id="GO:0004553">
    <property type="term" value="F:hydrolase activity, hydrolyzing O-glycosyl compounds"/>
    <property type="evidence" value="ECO:0007669"/>
    <property type="project" value="UniProtKB-ARBA"/>
</dbReference>
<evidence type="ECO:0000313" key="3">
    <source>
        <dbReference type="EMBL" id="THF51293.1"/>
    </source>
</evidence>
<dbReference type="Gene3D" id="2.60.120.260">
    <property type="entry name" value="Galactose-binding domain-like"/>
    <property type="match status" value="1"/>
</dbReference>